<evidence type="ECO:0000313" key="9">
    <source>
        <dbReference type="Proteomes" id="UP000006408"/>
    </source>
</evidence>
<dbReference type="Pfam" id="PF00132">
    <property type="entry name" value="Hexapep"/>
    <property type="match status" value="1"/>
</dbReference>
<dbReference type="Pfam" id="PF12464">
    <property type="entry name" value="Mac"/>
    <property type="match status" value="1"/>
</dbReference>
<sequence length="238" mass="26551">MEHVSQTFDKVELPAEHERNTMMTDSNIQPAKDEWERMLSGELYVADNPKQHEMNMRKRRLVQAINTSAYDAFEERDRLFRELFGSLGKGAFLEPPFNCDYGCNTYIGDNFYANMDCIFLDVAPITIGDRVFFGPRVGLYTPYHPIDAAVRASGPEGARPITIGNDVWFGGNVVVGPGVTIGDDVVIGAGSVVVKDIPSHSVAVGNPCHVIREITDDDRTYWQAKAAEYRAWKDSINA</sequence>
<dbReference type="InterPro" id="IPR024688">
    <property type="entry name" value="Mac_dom"/>
</dbReference>
<keyword evidence="9" id="KW-1185">Reference proteome</keyword>
<evidence type="ECO:0000256" key="3">
    <source>
        <dbReference type="ARBA" id="ARBA00022737"/>
    </source>
</evidence>
<dbReference type="EMBL" id="ABYS02000004">
    <property type="protein sequence ID" value="EEP21320.1"/>
    <property type="molecule type" value="Genomic_DNA"/>
</dbReference>
<evidence type="ECO:0000256" key="5">
    <source>
        <dbReference type="RuleBase" id="RU367021"/>
    </source>
</evidence>
<dbReference type="InterPro" id="IPR039369">
    <property type="entry name" value="LacA-like"/>
</dbReference>
<evidence type="ECO:0000313" key="8">
    <source>
        <dbReference type="EMBL" id="EEP21320.1"/>
    </source>
</evidence>
<reference evidence="8" key="1">
    <citation type="submission" date="2009-04" db="EMBL/GenBank/DDBJ databases">
        <authorList>
            <person name="Weinstock G."/>
            <person name="Sodergren E."/>
            <person name="Clifton S."/>
            <person name="Fulton L."/>
            <person name="Fulton B."/>
            <person name="Courtney L."/>
            <person name="Fronick C."/>
            <person name="Harrison M."/>
            <person name="Strong C."/>
            <person name="Farmer C."/>
            <person name="Delahaunty K."/>
            <person name="Markovic C."/>
            <person name="Hall O."/>
            <person name="Minx P."/>
            <person name="Tomlinson C."/>
            <person name="Mitreva M."/>
            <person name="Nelson J."/>
            <person name="Hou S."/>
            <person name="Wollam A."/>
            <person name="Pepin K.H."/>
            <person name="Johnson M."/>
            <person name="Bhonagiri V."/>
            <person name="Nash W.E."/>
            <person name="Warren W."/>
            <person name="Chinwalla A."/>
            <person name="Mardis E.R."/>
            <person name="Wilson R.K."/>
        </authorList>
    </citation>
    <scope>NUCLEOTIDE SEQUENCE [LARGE SCALE GENOMIC DNA]</scope>
    <source>
        <strain evidence="8">DSM 20098</strain>
    </source>
</reference>
<organism evidence="8 9">
    <name type="scientific">Bifidobacterium angulatum DSM 20098 = JCM 7096</name>
    <dbReference type="NCBI Taxonomy" id="518635"/>
    <lineage>
        <taxon>Bacteria</taxon>
        <taxon>Bacillati</taxon>
        <taxon>Actinomycetota</taxon>
        <taxon>Actinomycetes</taxon>
        <taxon>Bifidobacteriales</taxon>
        <taxon>Bifidobacteriaceae</taxon>
        <taxon>Bifidobacterium</taxon>
    </lineage>
</organism>
<dbReference type="PANTHER" id="PTHR43017:SF1">
    <property type="entry name" value="ACETYLTRANSFERASE YJL218W-RELATED"/>
    <property type="match status" value="1"/>
</dbReference>
<dbReference type="AlphaFoldDB" id="C4FED9"/>
<evidence type="ECO:0000256" key="1">
    <source>
        <dbReference type="ARBA" id="ARBA00007274"/>
    </source>
</evidence>
<dbReference type="SMART" id="SM01266">
    <property type="entry name" value="Mac"/>
    <property type="match status" value="1"/>
</dbReference>
<dbReference type="SUPFAM" id="SSF51161">
    <property type="entry name" value="Trimeric LpxA-like enzymes"/>
    <property type="match status" value="1"/>
</dbReference>
<dbReference type="CDD" id="cd03357">
    <property type="entry name" value="LbH_MAT_GAT"/>
    <property type="match status" value="1"/>
</dbReference>
<keyword evidence="4 5" id="KW-0012">Acyltransferase</keyword>
<dbReference type="InterPro" id="IPR001451">
    <property type="entry name" value="Hexapep"/>
</dbReference>
<keyword evidence="3" id="KW-0677">Repeat</keyword>
<evidence type="ECO:0000256" key="4">
    <source>
        <dbReference type="ARBA" id="ARBA00023315"/>
    </source>
</evidence>
<dbReference type="FunFam" id="2.160.10.10:FF:000025">
    <property type="entry name" value="Hexapeptide-repeat containing-acetyltransferase"/>
    <property type="match status" value="1"/>
</dbReference>
<dbReference type="Proteomes" id="UP000006408">
    <property type="component" value="Unassembled WGS sequence"/>
</dbReference>
<dbReference type="GO" id="GO:0008870">
    <property type="term" value="F:galactoside O-acetyltransferase activity"/>
    <property type="evidence" value="ECO:0007669"/>
    <property type="project" value="TreeGrafter"/>
</dbReference>
<comment type="caution">
    <text evidence="8">The sequence shown here is derived from an EMBL/GenBank/DDBJ whole genome shotgun (WGS) entry which is preliminary data.</text>
</comment>
<evidence type="ECO:0000256" key="2">
    <source>
        <dbReference type="ARBA" id="ARBA00022679"/>
    </source>
</evidence>
<comment type="similarity">
    <text evidence="1 5">Belongs to the transferase hexapeptide repeat family.</text>
</comment>
<feature type="domain" description="Maltose/galactoside acetyltransferase" evidence="7">
    <location>
        <begin position="35"/>
        <end position="89"/>
    </location>
</feature>
<dbReference type="PATRIC" id="fig|518635.7.peg.623"/>
<accession>C4FED9</accession>
<dbReference type="STRING" id="1683.Bang102_005255"/>
<keyword evidence="2 5" id="KW-0808">Transferase</keyword>
<feature type="region of interest" description="Disordered" evidence="6">
    <location>
        <begin position="1"/>
        <end position="22"/>
    </location>
</feature>
<dbReference type="InterPro" id="IPR011004">
    <property type="entry name" value="Trimer_LpxA-like_sf"/>
</dbReference>
<protein>
    <recommendedName>
        <fullName evidence="5">Acetyltransferase</fullName>
        <ecNumber evidence="5">2.3.1.-</ecNumber>
    </recommendedName>
</protein>
<dbReference type="Gene3D" id="2.160.10.10">
    <property type="entry name" value="Hexapeptide repeat proteins"/>
    <property type="match status" value="1"/>
</dbReference>
<dbReference type="eggNOG" id="COG0110">
    <property type="taxonomic scope" value="Bacteria"/>
</dbReference>
<evidence type="ECO:0000259" key="7">
    <source>
        <dbReference type="SMART" id="SM01266"/>
    </source>
</evidence>
<evidence type="ECO:0000256" key="6">
    <source>
        <dbReference type="SAM" id="MobiDB-lite"/>
    </source>
</evidence>
<proteinExistence type="inferred from homology"/>
<gene>
    <name evidence="8" type="ORF">BIFANG_02679</name>
</gene>
<dbReference type="EC" id="2.3.1.-" evidence="5"/>
<dbReference type="HOGENOM" id="CLU_051638_3_3_11"/>
<feature type="compositionally biased region" description="Basic and acidic residues" evidence="6">
    <location>
        <begin position="1"/>
        <end position="20"/>
    </location>
</feature>
<name>C4FED9_9BIFI</name>
<dbReference type="PANTHER" id="PTHR43017">
    <property type="entry name" value="GALACTOSIDE O-ACETYLTRANSFERASE"/>
    <property type="match status" value="1"/>
</dbReference>